<dbReference type="InterPro" id="IPR042259">
    <property type="entry name" value="Raco-like_middle_sf"/>
</dbReference>
<proteinExistence type="predicted"/>
<dbReference type="Gene3D" id="3.30.420.480">
    <property type="entry name" value="Domain of unknown function (DUF4445)"/>
    <property type="match status" value="1"/>
</dbReference>
<organism evidence="2 3">
    <name type="scientific">Methanomethylophilus alvi</name>
    <dbReference type="NCBI Taxonomy" id="1291540"/>
    <lineage>
        <taxon>Archaea</taxon>
        <taxon>Methanobacteriati</taxon>
        <taxon>Thermoplasmatota</taxon>
        <taxon>Thermoplasmata</taxon>
        <taxon>Methanomassiliicoccales</taxon>
        <taxon>Methanomethylophilaceae</taxon>
        <taxon>Methanomethylophilus</taxon>
    </lineage>
</organism>
<protein>
    <submittedName>
        <fullName evidence="2">Methyltransferase</fullName>
    </submittedName>
</protein>
<dbReference type="OMA" id="PCENITR"/>
<dbReference type="PROSITE" id="PS00198">
    <property type="entry name" value="4FE4S_FER_1"/>
    <property type="match status" value="1"/>
</dbReference>
<dbReference type="PANTHER" id="PTHR42895">
    <property type="entry name" value="IRON-SULFUR CLUSTER-BINDING PROTEIN-RELATED"/>
    <property type="match status" value="1"/>
</dbReference>
<dbReference type="PROSITE" id="PS51379">
    <property type="entry name" value="4FE4S_FER_2"/>
    <property type="match status" value="1"/>
</dbReference>
<dbReference type="InterPro" id="IPR017896">
    <property type="entry name" value="4Fe4S_Fe-S-bd"/>
</dbReference>
<dbReference type="RefSeq" id="WP_015505224.1">
    <property type="nucleotide sequence ID" value="NZ_CAYARO010000015.1"/>
</dbReference>
<dbReference type="Gene3D" id="3.30.70.20">
    <property type="match status" value="1"/>
</dbReference>
<dbReference type="GeneID" id="41322106"/>
<dbReference type="GO" id="GO:0032259">
    <property type="term" value="P:methylation"/>
    <property type="evidence" value="ECO:0007669"/>
    <property type="project" value="UniProtKB-KW"/>
</dbReference>
<dbReference type="NCBIfam" id="TIGR04270">
    <property type="entry name" value="Rama_corrin_act"/>
    <property type="match status" value="1"/>
</dbReference>
<dbReference type="InterPro" id="IPR017900">
    <property type="entry name" value="4Fe4S_Fe_S_CS"/>
</dbReference>
<dbReference type="SUPFAM" id="SSF54862">
    <property type="entry name" value="4Fe-4S ferredoxins"/>
    <property type="match status" value="1"/>
</dbReference>
<sequence>MCREQAIAIDIGTSGIRGQLLDLGSGKVVRTYVTTRNPVPGSNVMDHLSFAIERGPGLARGILLDAVHGLVAGLSPERLVRIGVCGNPIQLSLFSGTEVRDLAYAGKNMLSSQNVGEVDRSGRIVPGDTIGLAHDIEVVIPPAVRHEIGADALAMMLKSGFLDDDMCMVTDYGTNAEMALKVGDDIYSGSAAAGPALEGQQISSGMLAGPGALCDLVRTPRGWRAKVLDRDLVARDGPLLNLRSGISRAEGMVPTGITGTGVVALVYAGMQDGRIEPPEIRGGPIEVSRRIRFGEEDLKEAGKAIGAIRAGHMSLIAAAGIDGGDVSVMYMAGASGTYVDPVKAQAVGIVPAGAGRLVQVGNTSLALAKDLALDPDMIKPLNDLRGRLLTKHIMFAEDDMFRSLYVCELAHWTEGMSERRYSKAVEDLGIVLPSGPPSGPTVERRVVRDIDDVGEGMTVADCGTSMHASWECSGCMTCVRSCPEDALAFEDGMFRIDTGRCLGTACCRCQEGCPEKIFDQGSFSLGRGPGISHPDRPCC</sequence>
<dbReference type="Pfam" id="PF14574">
    <property type="entry name" value="RACo_C_ter"/>
    <property type="match status" value="1"/>
</dbReference>
<dbReference type="GO" id="GO:0008168">
    <property type="term" value="F:methyltransferase activity"/>
    <property type="evidence" value="ECO:0007669"/>
    <property type="project" value="UniProtKB-KW"/>
</dbReference>
<evidence type="ECO:0000313" key="2">
    <source>
        <dbReference type="EMBL" id="AYQ55453.1"/>
    </source>
</evidence>
<dbReference type="InterPro" id="IPR041414">
    <property type="entry name" value="Raco-like_middle"/>
</dbReference>
<name>A0A3G3IHX3_9ARCH</name>
<keyword evidence="2" id="KW-0489">Methyltransferase</keyword>
<dbReference type="InterPro" id="IPR026339">
    <property type="entry name" value="RamA_corrin_act"/>
</dbReference>
<dbReference type="EMBL" id="CP017686">
    <property type="protein sequence ID" value="AYQ55453.1"/>
    <property type="molecule type" value="Genomic_DNA"/>
</dbReference>
<gene>
    <name evidence="2" type="ORF">BKD89_06540</name>
</gene>
<evidence type="ECO:0000313" key="3">
    <source>
        <dbReference type="Proteomes" id="UP000273278"/>
    </source>
</evidence>
<keyword evidence="2" id="KW-0808">Transferase</keyword>
<dbReference type="Proteomes" id="UP000273278">
    <property type="component" value="Chromosome"/>
</dbReference>
<reference evidence="2 3" key="1">
    <citation type="submission" date="2016-10" db="EMBL/GenBank/DDBJ databases">
        <title>Complete genome of the TMA-utilizing, human hosted archaeon Methanomethylophilus alvus Gen. nov, sp. nov., strain Mx-05, derived from a pure culture.</title>
        <authorList>
            <person name="Brugere J.-F."/>
            <person name="Ben Hania W."/>
            <person name="Chaudhary P.P."/>
            <person name="Gaci N."/>
            <person name="Borrel G."/>
            <person name="Cao Van Tuat L."/>
            <person name="Fardeau M.-L."/>
            <person name="Harris H.M.B."/>
            <person name="O'Toole P.W."/>
            <person name="Ollivier B."/>
        </authorList>
    </citation>
    <scope>NUCLEOTIDE SEQUENCE [LARGE SCALE GENOMIC DNA]</scope>
    <source>
        <strain evidence="2 3">Mx-05</strain>
    </source>
</reference>
<dbReference type="InterPro" id="IPR027980">
    <property type="entry name" value="RACo_C"/>
</dbReference>
<feature type="domain" description="4Fe-4S ferredoxin-type" evidence="1">
    <location>
        <begin position="463"/>
        <end position="492"/>
    </location>
</feature>
<dbReference type="Pfam" id="PF17651">
    <property type="entry name" value="Raco_middle"/>
    <property type="match status" value="1"/>
</dbReference>
<dbReference type="InterPro" id="IPR052911">
    <property type="entry name" value="Corrinoid_activation_enz"/>
</dbReference>
<accession>A0A3G3IHX3</accession>
<dbReference type="PANTHER" id="PTHR42895:SF2">
    <property type="entry name" value="IRON-SULFUR CLUSTER PROTEIN"/>
    <property type="match status" value="1"/>
</dbReference>
<dbReference type="AlphaFoldDB" id="A0A3G3IHX3"/>
<evidence type="ECO:0000259" key="1">
    <source>
        <dbReference type="PROSITE" id="PS51379"/>
    </source>
</evidence>
<dbReference type="GO" id="GO:0016491">
    <property type="term" value="F:oxidoreductase activity"/>
    <property type="evidence" value="ECO:0007669"/>
    <property type="project" value="UniProtKB-ARBA"/>
</dbReference>